<sequence>MGSLARSSRILGEAAKRAPPTLRNNTNRTLATAATQVAPNPSNSTLSYTYPQSLRNVPETRVTKLSNGFTIATESNPNYQTATVGVWIDAGSRSETAKTNGTAHFLEHMAFKGTKSRTQTQLETQIENMGGHLNAYTSREQTVYYAKSLASDAPVAVEILSDILQNSTYSEDSIERERKVILREAEEVDKNKEEVVFDHLHASAFQGNALGRTILGPTENIKSITRKDLTDYITTNYTPDRMVLAAAGGVDHDSLVKLAEKHFGSLAAGLSRPKALGKAPFVGSDLRARFDDHPTAHLALAVQGASWTSPDYWALLVAQAVIGSWDRSLGAAGHVSSNLAQNVHKWDLANSFMSFNTSYSDTGLFGVYAISENFTGLDDLIHYIQTEWHRLAINLTDGEVFRAKNQLKTSLLLALDGTTPVAEDIGRQMLVYGKRLTPWEVDQLIEQVTAADVMKVAQEYLYDQEVCVVGYGPIDGLQDYQRIRAAMAPAVGW</sequence>
<evidence type="ECO:0000256" key="10">
    <source>
        <dbReference type="ARBA" id="ARBA00022946"/>
    </source>
</evidence>
<dbReference type="Gene3D" id="3.30.830.10">
    <property type="entry name" value="Metalloenzyme, LuxS/M16 peptidase-like"/>
    <property type="match status" value="2"/>
</dbReference>
<evidence type="ECO:0000256" key="2">
    <source>
        <dbReference type="ARBA" id="ARBA00001947"/>
    </source>
</evidence>
<dbReference type="PANTHER" id="PTHR11851">
    <property type="entry name" value="METALLOPROTEASE"/>
    <property type="match status" value="1"/>
</dbReference>
<evidence type="ECO:0000259" key="17">
    <source>
        <dbReference type="Pfam" id="PF00675"/>
    </source>
</evidence>
<keyword evidence="6" id="KW-0645">Protease</keyword>
<dbReference type="RefSeq" id="XP_031025030.1">
    <property type="nucleotide sequence ID" value="XM_031169011.1"/>
</dbReference>
<evidence type="ECO:0000313" key="20">
    <source>
        <dbReference type="Proteomes" id="UP000319731"/>
    </source>
</evidence>
<comment type="caution">
    <text evidence="19">The sequence shown here is derived from an EMBL/GenBank/DDBJ whole genome shotgun (WGS) entry which is preliminary data.</text>
</comment>
<evidence type="ECO:0000256" key="8">
    <source>
        <dbReference type="ARBA" id="ARBA00022801"/>
    </source>
</evidence>
<evidence type="ECO:0000256" key="13">
    <source>
        <dbReference type="ARBA" id="ARBA00031018"/>
    </source>
</evidence>
<dbReference type="InterPro" id="IPR050361">
    <property type="entry name" value="MPP/UQCRC_Complex"/>
</dbReference>
<evidence type="ECO:0000256" key="1">
    <source>
        <dbReference type="ARBA" id="ARBA00001098"/>
    </source>
</evidence>
<comment type="cofactor">
    <cofactor evidence="2">
        <name>Zn(2+)</name>
        <dbReference type="ChEBI" id="CHEBI:29105"/>
    </cofactor>
</comment>
<gene>
    <name evidence="19" type="ORF">SmJEL517_g03083</name>
</gene>
<comment type="catalytic activity">
    <reaction evidence="1">
        <text>Release of N-terminal transit peptides from precursor proteins imported into the mitochondrion, typically with Arg in position P2.</text>
        <dbReference type="EC" id="3.4.24.64"/>
    </reaction>
</comment>
<dbReference type="PROSITE" id="PS00143">
    <property type="entry name" value="INSULINASE"/>
    <property type="match status" value="1"/>
</dbReference>
<dbReference type="PANTHER" id="PTHR11851:SF149">
    <property type="entry name" value="GH01077P"/>
    <property type="match status" value="1"/>
</dbReference>
<dbReference type="STRING" id="1806994.A0A507C9K9"/>
<dbReference type="GO" id="GO:0006627">
    <property type="term" value="P:protein processing involved in protein targeting to mitochondrion"/>
    <property type="evidence" value="ECO:0007669"/>
    <property type="project" value="TreeGrafter"/>
</dbReference>
<evidence type="ECO:0000313" key="19">
    <source>
        <dbReference type="EMBL" id="TPX34233.1"/>
    </source>
</evidence>
<keyword evidence="12" id="KW-0496">Mitochondrion</keyword>
<protein>
    <recommendedName>
        <fullName evidence="5">mitochondrial processing peptidase</fullName>
        <ecNumber evidence="5">3.4.24.64</ecNumber>
    </recommendedName>
    <alternativeName>
        <fullName evidence="13">Beta-MPP</fullName>
    </alternativeName>
</protein>
<dbReference type="EMBL" id="QEAO01000015">
    <property type="protein sequence ID" value="TPX34233.1"/>
    <property type="molecule type" value="Genomic_DNA"/>
</dbReference>
<organism evidence="19 20">
    <name type="scientific">Synchytrium microbalum</name>
    <dbReference type="NCBI Taxonomy" id="1806994"/>
    <lineage>
        <taxon>Eukaryota</taxon>
        <taxon>Fungi</taxon>
        <taxon>Fungi incertae sedis</taxon>
        <taxon>Chytridiomycota</taxon>
        <taxon>Chytridiomycota incertae sedis</taxon>
        <taxon>Chytridiomycetes</taxon>
        <taxon>Synchytriales</taxon>
        <taxon>Synchytriaceae</taxon>
        <taxon>Synchytrium</taxon>
    </lineage>
</organism>
<dbReference type="GeneID" id="42004308"/>
<keyword evidence="7" id="KW-0479">Metal-binding</keyword>
<feature type="domain" description="Peptidase M16 N-terminal" evidence="17">
    <location>
        <begin position="71"/>
        <end position="217"/>
    </location>
</feature>
<dbReference type="AlphaFoldDB" id="A0A507C9K9"/>
<evidence type="ECO:0000256" key="7">
    <source>
        <dbReference type="ARBA" id="ARBA00022723"/>
    </source>
</evidence>
<keyword evidence="8" id="KW-0378">Hydrolase</keyword>
<dbReference type="InterPro" id="IPR011765">
    <property type="entry name" value="Pept_M16_N"/>
</dbReference>
<dbReference type="FunFam" id="3.30.830.10:FF:000002">
    <property type="entry name" value="Mitochondrial-processing peptidase subunit beta"/>
    <property type="match status" value="1"/>
</dbReference>
<dbReference type="InterPro" id="IPR001431">
    <property type="entry name" value="Pept_M16_Zn_BS"/>
</dbReference>
<keyword evidence="9" id="KW-0862">Zinc</keyword>
<evidence type="ECO:0000256" key="4">
    <source>
        <dbReference type="ARBA" id="ARBA00007261"/>
    </source>
</evidence>
<evidence type="ECO:0000256" key="12">
    <source>
        <dbReference type="ARBA" id="ARBA00023128"/>
    </source>
</evidence>
<name>A0A507C9K9_9FUNG</name>
<evidence type="ECO:0000256" key="6">
    <source>
        <dbReference type="ARBA" id="ARBA00022670"/>
    </source>
</evidence>
<dbReference type="GO" id="GO:0046872">
    <property type="term" value="F:metal ion binding"/>
    <property type="evidence" value="ECO:0007669"/>
    <property type="project" value="UniProtKB-KW"/>
</dbReference>
<feature type="domain" description="Peptidase M16 C-terminal" evidence="18">
    <location>
        <begin position="223"/>
        <end position="407"/>
    </location>
</feature>
<evidence type="ECO:0000256" key="11">
    <source>
        <dbReference type="ARBA" id="ARBA00023049"/>
    </source>
</evidence>
<evidence type="ECO:0000256" key="9">
    <source>
        <dbReference type="ARBA" id="ARBA00022833"/>
    </source>
</evidence>
<evidence type="ECO:0000259" key="18">
    <source>
        <dbReference type="Pfam" id="PF05193"/>
    </source>
</evidence>
<dbReference type="FunFam" id="3.30.830.10:FF:000001">
    <property type="entry name" value="Mitochondrial-processing peptidase subunit beta, mitochondrial"/>
    <property type="match status" value="1"/>
</dbReference>
<comment type="similarity">
    <text evidence="4 15">Belongs to the peptidase M16 family.</text>
</comment>
<keyword evidence="10" id="KW-0809">Transit peptide</keyword>
<evidence type="ECO:0000256" key="16">
    <source>
        <dbReference type="SAM" id="MobiDB-lite"/>
    </source>
</evidence>
<dbReference type="OrthoDB" id="10251424at2759"/>
<dbReference type="InterPro" id="IPR007863">
    <property type="entry name" value="Peptidase_M16_C"/>
</dbReference>
<dbReference type="SUPFAM" id="SSF63411">
    <property type="entry name" value="LuxS/MPP-like metallohydrolase"/>
    <property type="match status" value="2"/>
</dbReference>
<keyword evidence="11" id="KW-0482">Metalloprotease</keyword>
<dbReference type="Proteomes" id="UP000319731">
    <property type="component" value="Unassembled WGS sequence"/>
</dbReference>
<dbReference type="GO" id="GO:0004222">
    <property type="term" value="F:metalloendopeptidase activity"/>
    <property type="evidence" value="ECO:0007669"/>
    <property type="project" value="UniProtKB-EC"/>
</dbReference>
<feature type="region of interest" description="Disordered" evidence="16">
    <location>
        <begin position="1"/>
        <end position="24"/>
    </location>
</feature>
<comment type="subcellular location">
    <subcellularLocation>
        <location evidence="3">Mitochondrion</location>
    </subcellularLocation>
</comment>
<dbReference type="EC" id="3.4.24.64" evidence="5"/>
<evidence type="ECO:0000256" key="5">
    <source>
        <dbReference type="ARBA" id="ARBA00012299"/>
    </source>
</evidence>
<keyword evidence="20" id="KW-1185">Reference proteome</keyword>
<accession>A0A507C9K9</accession>
<reference evidence="19 20" key="1">
    <citation type="journal article" date="2019" name="Sci. Rep.">
        <title>Comparative genomics of chytrid fungi reveal insights into the obligate biotrophic and pathogenic lifestyle of Synchytrium endobioticum.</title>
        <authorList>
            <person name="van de Vossenberg B.T.L.H."/>
            <person name="Warris S."/>
            <person name="Nguyen H.D.T."/>
            <person name="van Gent-Pelzer M.P.E."/>
            <person name="Joly D.L."/>
            <person name="van de Geest H.C."/>
            <person name="Bonants P.J.M."/>
            <person name="Smith D.S."/>
            <person name="Levesque C.A."/>
            <person name="van der Lee T.A.J."/>
        </authorList>
    </citation>
    <scope>NUCLEOTIDE SEQUENCE [LARGE SCALE GENOMIC DNA]</scope>
    <source>
        <strain evidence="19 20">JEL517</strain>
    </source>
</reference>
<evidence type="ECO:0000256" key="3">
    <source>
        <dbReference type="ARBA" id="ARBA00004173"/>
    </source>
</evidence>
<dbReference type="Pfam" id="PF00675">
    <property type="entry name" value="Peptidase_M16"/>
    <property type="match status" value="1"/>
</dbReference>
<dbReference type="Pfam" id="PF05193">
    <property type="entry name" value="Peptidase_M16_C"/>
    <property type="match status" value="1"/>
</dbReference>
<dbReference type="InterPro" id="IPR011249">
    <property type="entry name" value="Metalloenz_LuxS/M16"/>
</dbReference>
<dbReference type="GO" id="GO:0005759">
    <property type="term" value="C:mitochondrial matrix"/>
    <property type="evidence" value="ECO:0007669"/>
    <property type="project" value="UniProtKB-ARBA"/>
</dbReference>
<evidence type="ECO:0000256" key="15">
    <source>
        <dbReference type="RuleBase" id="RU004447"/>
    </source>
</evidence>
<comment type="function">
    <text evidence="14">Catalytic subunit of the essential mitochondrial processing protease (MPP), which cleaves the mitochondrial sequence off newly imported precursors proteins. Preferentially, cleaves after an arginine at position P2.</text>
</comment>
<evidence type="ECO:0000256" key="14">
    <source>
        <dbReference type="ARBA" id="ARBA00045757"/>
    </source>
</evidence>
<proteinExistence type="inferred from homology"/>